<comment type="caution">
    <text evidence="4">The sequence shown here is derived from an EMBL/GenBank/DDBJ whole genome shotgun (WGS) entry which is preliminary data.</text>
</comment>
<dbReference type="GO" id="GO:0004386">
    <property type="term" value="F:helicase activity"/>
    <property type="evidence" value="ECO:0007669"/>
    <property type="project" value="UniProtKB-KW"/>
</dbReference>
<evidence type="ECO:0000256" key="1">
    <source>
        <dbReference type="ARBA" id="ARBA00022801"/>
    </source>
</evidence>
<dbReference type="SMART" id="SM00490">
    <property type="entry name" value="HELICc"/>
    <property type="match status" value="1"/>
</dbReference>
<keyword evidence="4" id="KW-0547">Nucleotide-binding</keyword>
<dbReference type="PANTHER" id="PTHR45766:SF6">
    <property type="entry name" value="SWI_SNF-RELATED MATRIX-ASSOCIATED ACTIN-DEPENDENT REGULATOR OF CHROMATIN SUBFAMILY A-LIKE PROTEIN 1"/>
    <property type="match status" value="1"/>
</dbReference>
<dbReference type="Pfam" id="PF00271">
    <property type="entry name" value="Helicase_C"/>
    <property type="match status" value="1"/>
</dbReference>
<gene>
    <name evidence="4" type="ORF">ASZ90_013914</name>
</gene>
<dbReference type="AlphaFoldDB" id="A0A0W8F691"/>
<evidence type="ECO:0000259" key="3">
    <source>
        <dbReference type="SMART" id="SM00490"/>
    </source>
</evidence>
<feature type="domain" description="Helicase ATP-binding" evidence="2">
    <location>
        <begin position="24"/>
        <end position="358"/>
    </location>
</feature>
<dbReference type="SUPFAM" id="SSF52540">
    <property type="entry name" value="P-loop containing nucleoside triphosphate hydrolases"/>
    <property type="match status" value="2"/>
</dbReference>
<dbReference type="EMBL" id="LNQE01001499">
    <property type="protein sequence ID" value="KUG16406.1"/>
    <property type="molecule type" value="Genomic_DNA"/>
</dbReference>
<organism evidence="4">
    <name type="scientific">hydrocarbon metagenome</name>
    <dbReference type="NCBI Taxonomy" id="938273"/>
    <lineage>
        <taxon>unclassified sequences</taxon>
        <taxon>metagenomes</taxon>
        <taxon>ecological metagenomes</taxon>
    </lineage>
</organism>
<dbReference type="InterPro" id="IPR027417">
    <property type="entry name" value="P-loop_NTPase"/>
</dbReference>
<dbReference type="Gene3D" id="3.40.50.300">
    <property type="entry name" value="P-loop containing nucleotide triphosphate hydrolases"/>
    <property type="match status" value="2"/>
</dbReference>
<protein>
    <submittedName>
        <fullName evidence="4">Helicase, c-terminal</fullName>
    </submittedName>
</protein>
<dbReference type="PANTHER" id="PTHR45766">
    <property type="entry name" value="DNA ANNEALING HELICASE AND ENDONUCLEASE ZRANB3 FAMILY MEMBER"/>
    <property type="match status" value="1"/>
</dbReference>
<feature type="domain" description="Helicase C-terminal" evidence="3">
    <location>
        <begin position="897"/>
        <end position="986"/>
    </location>
</feature>
<keyword evidence="4" id="KW-0067">ATP-binding</keyword>
<proteinExistence type="predicted"/>
<keyword evidence="1" id="KW-0378">Hydrolase</keyword>
<dbReference type="InterPro" id="IPR014001">
    <property type="entry name" value="Helicase_ATP-bd"/>
</dbReference>
<evidence type="ECO:0000313" key="4">
    <source>
        <dbReference type="EMBL" id="KUG16406.1"/>
    </source>
</evidence>
<dbReference type="GO" id="GO:0016787">
    <property type="term" value="F:hydrolase activity"/>
    <property type="evidence" value="ECO:0007669"/>
    <property type="project" value="UniProtKB-KW"/>
</dbReference>
<name>A0A0W8F691_9ZZZZ</name>
<dbReference type="SMART" id="SM00487">
    <property type="entry name" value="DEXDc"/>
    <property type="match status" value="1"/>
</dbReference>
<sequence>MIKHESIDMAESEKTLQKPDCDAILGSLKDFQRETVDYVFRRLYTDEDCTRRFLVADEVGLGKTLVARGVIAKTIDHLWKTVHRIDIIYICSNSNIAKQNIARLNVLGDDNAHCSSRISLLPTIIKNLEERKINFVSLTPGTSFEVSSGTGIANERALLYWMLKEEWKLEGEGHKRVFCGSMKLMNFKRLVKEYPRHKIDAHLKACFLSLLQDDKDVSDSNSCIALRRKVQELSSAFSEMSLSASRKREMIKESNRCVSELRRLLVRSCLKALEPDLIILDEFQRFKHLMYSDDDEDASTISARELAQELFDYADENSKARVLLLSATPYKMYTTADESGIEDHYKDFLRTLKFLMQDTAAVEKCESILREYRTELFRIGSGDVSHLIHLKESLESHLRRVMVRTERLAASDDRNGMLEEVSDESVKLHPGDLIAYCGLQNVAECLNSRDSLEYWKSSPYTLNFMEKYELKGAFDVACSNNNKKIYSHLSKAEGLLLPWDDIEAYNKVDPRNARLRSLLLGTIGVNAWKLLWLPPSLSYYELRGPFADPALKNFTKRLVFSSWRMVPRMVASLTSYEAERNIIRQFDSSIHKKPDSMKKIGRLLKLGRSHRQGRITGLPILGIVYPSITLAKACDPIGFASQQLPSTDDVIQKAQMVIEKLMVPILETYPGYGIEDEDWYWAAPILLDLHYYRGISEKIFRSRDLAVILSGEEVSDDEDIDESSTLWIEAIAEVNDLIGGKIRLEKPPKDLSLVLAKLALAGPGITCLRALSRVTGGLPANNPWHPFYEISMSSIRMSRSFIRLFNLSTSIALLRGLYSLEDQDGQAYWRQVLDYCLDGGLQAVLDEYVHFLKESEGLFGKEKVEIAGKLSEVVSEAMSLRTASLDVDKIKIDQRLESMSRSIKKMRTNFAVMLSDKKSDEGRSVNRISQVRQAFNSPFWPFVLATTSIGQEGLDFHAYCHAIVHWNLPSNPVDLEQREGRIHRFKGHAIRKNLAAKYGLAEVGPNDIDPWDALFRAGKRDRKSEAGDLVPFWIYPEGDSKIERHVPALPLSRDREKMNELKKSLAVYRMVFGQSRQEDLAAFLINCLNNESMDNLMIDLSPPSDEKGPIS</sequence>
<evidence type="ECO:0000259" key="2">
    <source>
        <dbReference type="SMART" id="SM00487"/>
    </source>
</evidence>
<reference evidence="4" key="1">
    <citation type="journal article" date="2015" name="Proc. Natl. Acad. Sci. U.S.A.">
        <title>Networks of energetic and metabolic interactions define dynamics in microbial communities.</title>
        <authorList>
            <person name="Embree M."/>
            <person name="Liu J.K."/>
            <person name="Al-Bassam M.M."/>
            <person name="Zengler K."/>
        </authorList>
    </citation>
    <scope>NUCLEOTIDE SEQUENCE</scope>
</reference>
<keyword evidence="4" id="KW-0347">Helicase</keyword>
<accession>A0A0W8F691</accession>
<dbReference type="InterPro" id="IPR001650">
    <property type="entry name" value="Helicase_C-like"/>
</dbReference>